<dbReference type="EMBL" id="BRXZ01003684">
    <property type="protein sequence ID" value="GMH59885.1"/>
    <property type="molecule type" value="Genomic_DNA"/>
</dbReference>
<gene>
    <name evidence="2" type="ORF">TrRE_jg7563</name>
</gene>
<dbReference type="OrthoDB" id="204107at2759"/>
<keyword evidence="3" id="KW-1185">Reference proteome</keyword>
<feature type="transmembrane region" description="Helical" evidence="1">
    <location>
        <begin position="198"/>
        <end position="217"/>
    </location>
</feature>
<proteinExistence type="predicted"/>
<organism evidence="2 3">
    <name type="scientific">Triparma retinervis</name>
    <dbReference type="NCBI Taxonomy" id="2557542"/>
    <lineage>
        <taxon>Eukaryota</taxon>
        <taxon>Sar</taxon>
        <taxon>Stramenopiles</taxon>
        <taxon>Ochrophyta</taxon>
        <taxon>Bolidophyceae</taxon>
        <taxon>Parmales</taxon>
        <taxon>Triparmaceae</taxon>
        <taxon>Triparma</taxon>
    </lineage>
</organism>
<feature type="transmembrane region" description="Helical" evidence="1">
    <location>
        <begin position="46"/>
        <end position="72"/>
    </location>
</feature>
<keyword evidence="1" id="KW-0472">Membrane</keyword>
<dbReference type="Proteomes" id="UP001165082">
    <property type="component" value="Unassembled WGS sequence"/>
</dbReference>
<accession>A0A9W7DZL7</accession>
<keyword evidence="1" id="KW-0812">Transmembrane</keyword>
<keyword evidence="1" id="KW-1133">Transmembrane helix</keyword>
<protein>
    <submittedName>
        <fullName evidence="2">Uncharacterized protein</fullName>
    </submittedName>
</protein>
<evidence type="ECO:0000313" key="2">
    <source>
        <dbReference type="EMBL" id="GMH59885.1"/>
    </source>
</evidence>
<evidence type="ECO:0000313" key="3">
    <source>
        <dbReference type="Proteomes" id="UP001165082"/>
    </source>
</evidence>
<sequence>MGNETSEDDAVQPIIMFIVVRSFELLLEVMPETVLQLYANLHAEDISSLATVSIFSSIASAAFIMMDSSILFERHVMNQQIRGPYSHPIIGFIPTDGYHNAAIQLGMMLAYGGYLTCGMMTISAALTVINWGYIFLVICCEFALFLGLQASRGRLNFMLEAPGGKNISIISHIMFYLMLSFCPWAHVRIDNGGVGGGMFAFALIYRILSNTAIFIFATSQFETESTRAYFFASFLATITGATLILSYVQREYRWTFYSSRWKWDAFMKWSFNASELIFDAETQDQQRSLERYASYNDAKGFAQVKFHLDKLKKEVDERKLVENLSSIHEKHLVWRQRRTTNNGNDQQLGIRSRKDAQKIEQLQELIIDRDYMILERDQIIAANHKAIVSFKDENAKLKILLRQRLADDFKTTSRKSSGKLRDEFL</sequence>
<feature type="transmembrane region" description="Helical" evidence="1">
    <location>
        <begin position="229"/>
        <end position="248"/>
    </location>
</feature>
<comment type="caution">
    <text evidence="2">The sequence shown here is derived from an EMBL/GenBank/DDBJ whole genome shotgun (WGS) entry which is preliminary data.</text>
</comment>
<feature type="transmembrane region" description="Helical" evidence="1">
    <location>
        <begin position="131"/>
        <end position="148"/>
    </location>
</feature>
<reference evidence="2" key="1">
    <citation type="submission" date="2022-07" db="EMBL/GenBank/DDBJ databases">
        <title>Genome analysis of Parmales, a sister group of diatoms, reveals the evolutionary specialization of diatoms from phago-mixotrophs to photoautotrophs.</title>
        <authorList>
            <person name="Ban H."/>
            <person name="Sato S."/>
            <person name="Yoshikawa S."/>
            <person name="Kazumasa Y."/>
            <person name="Nakamura Y."/>
            <person name="Ichinomiya M."/>
            <person name="Saitoh K."/>
            <person name="Sato N."/>
            <person name="Blanc-Mathieu R."/>
            <person name="Endo H."/>
            <person name="Kuwata A."/>
            <person name="Ogata H."/>
        </authorList>
    </citation>
    <scope>NUCLEOTIDE SEQUENCE</scope>
</reference>
<evidence type="ECO:0000256" key="1">
    <source>
        <dbReference type="SAM" id="Phobius"/>
    </source>
</evidence>
<feature type="transmembrane region" description="Helical" evidence="1">
    <location>
        <begin position="169"/>
        <end position="186"/>
    </location>
</feature>
<name>A0A9W7DZL7_9STRA</name>
<dbReference type="AlphaFoldDB" id="A0A9W7DZL7"/>